<organism evidence="2 3">
    <name type="scientific">Pullulanibacillus camelliae</name>
    <dbReference type="NCBI Taxonomy" id="1707096"/>
    <lineage>
        <taxon>Bacteria</taxon>
        <taxon>Bacillati</taxon>
        <taxon>Bacillota</taxon>
        <taxon>Bacilli</taxon>
        <taxon>Bacillales</taxon>
        <taxon>Sporolactobacillaceae</taxon>
        <taxon>Pullulanibacillus</taxon>
    </lineage>
</organism>
<keyword evidence="1" id="KW-1133">Transmembrane helix</keyword>
<accession>A0A8J3E154</accession>
<reference evidence="2" key="2">
    <citation type="submission" date="2020-09" db="EMBL/GenBank/DDBJ databases">
        <authorList>
            <person name="Sun Q."/>
            <person name="Zhou Y."/>
        </authorList>
    </citation>
    <scope>NUCLEOTIDE SEQUENCE</scope>
    <source>
        <strain evidence="2">CGMCC 1.15371</strain>
    </source>
</reference>
<evidence type="ECO:0000313" key="2">
    <source>
        <dbReference type="EMBL" id="GGE56871.1"/>
    </source>
</evidence>
<evidence type="ECO:0000313" key="3">
    <source>
        <dbReference type="Proteomes" id="UP000628775"/>
    </source>
</evidence>
<feature type="transmembrane region" description="Helical" evidence="1">
    <location>
        <begin position="155"/>
        <end position="175"/>
    </location>
</feature>
<name>A0A8J3E154_9BACL</name>
<dbReference type="RefSeq" id="WP_188699038.1">
    <property type="nucleotide sequence ID" value="NZ_BMIR01000039.1"/>
</dbReference>
<sequence length="260" mass="29992">MEASLFWKLVRHEMNLTGDRSKEKKRQFKRGWKIGYALVMLLLFFIGTTLLIKTTDFRLSNTWYFTFGLPYMVFFIGFGHAKREWSNDTLGWWLSLPYSRLALIGAKYVANLIQCLMILAAILVVGFIYVVYIAAITSSFNWPMIGQFMILGCNWMLLIALACPILIGLGQFLAISQYTNLRVITPILWFCFMGLGSMVYWSGGFFESKGNNIYIQFSGDQSVTFFPFSTIFIGFIILGWVLIYFVIRLTAYLIDRKLSL</sequence>
<feature type="transmembrane region" description="Helical" evidence="1">
    <location>
        <begin position="187"/>
        <end position="206"/>
    </location>
</feature>
<dbReference type="Proteomes" id="UP000628775">
    <property type="component" value="Unassembled WGS sequence"/>
</dbReference>
<keyword evidence="1" id="KW-0812">Transmembrane</keyword>
<feature type="transmembrane region" description="Helical" evidence="1">
    <location>
        <begin position="34"/>
        <end position="52"/>
    </location>
</feature>
<proteinExistence type="predicted"/>
<gene>
    <name evidence="2" type="ORF">GCM10011391_39730</name>
</gene>
<comment type="caution">
    <text evidence="2">The sequence shown here is derived from an EMBL/GenBank/DDBJ whole genome shotgun (WGS) entry which is preliminary data.</text>
</comment>
<evidence type="ECO:0000256" key="1">
    <source>
        <dbReference type="SAM" id="Phobius"/>
    </source>
</evidence>
<feature type="transmembrane region" description="Helical" evidence="1">
    <location>
        <begin position="226"/>
        <end position="247"/>
    </location>
</feature>
<keyword evidence="1" id="KW-0472">Membrane</keyword>
<dbReference type="AlphaFoldDB" id="A0A8J3E154"/>
<reference evidence="2" key="1">
    <citation type="journal article" date="2014" name="Int. J. Syst. Evol. Microbiol.">
        <title>Complete genome sequence of Corynebacterium casei LMG S-19264T (=DSM 44701T), isolated from a smear-ripened cheese.</title>
        <authorList>
            <consortium name="US DOE Joint Genome Institute (JGI-PGF)"/>
            <person name="Walter F."/>
            <person name="Albersmeier A."/>
            <person name="Kalinowski J."/>
            <person name="Ruckert C."/>
        </authorList>
    </citation>
    <scope>NUCLEOTIDE SEQUENCE</scope>
    <source>
        <strain evidence="2">CGMCC 1.15371</strain>
    </source>
</reference>
<keyword evidence="3" id="KW-1185">Reference proteome</keyword>
<protein>
    <submittedName>
        <fullName evidence="2">Uncharacterized protein</fullName>
    </submittedName>
</protein>
<dbReference type="EMBL" id="BMIR01000039">
    <property type="protein sequence ID" value="GGE56871.1"/>
    <property type="molecule type" value="Genomic_DNA"/>
</dbReference>
<feature type="transmembrane region" description="Helical" evidence="1">
    <location>
        <begin position="108"/>
        <end position="135"/>
    </location>
</feature>
<feature type="transmembrane region" description="Helical" evidence="1">
    <location>
        <begin position="64"/>
        <end position="81"/>
    </location>
</feature>